<evidence type="ECO:0000313" key="2">
    <source>
        <dbReference type="Proteomes" id="UP000660885"/>
    </source>
</evidence>
<reference evidence="1 2" key="1">
    <citation type="submission" date="2021-01" db="EMBL/GenBank/DDBJ databases">
        <title>Belnapia mucosa sp. nov. and Belnapia arida sp. nov., isolated from the Tabernas Desert (Almeria, Spain).</title>
        <authorList>
            <person name="Molina-Menor E."/>
            <person name="Vidal-Verdu A."/>
            <person name="Calonge A."/>
            <person name="Satari L."/>
            <person name="Pereto J."/>
            <person name="Porcar M."/>
        </authorList>
    </citation>
    <scope>NUCLEOTIDE SEQUENCE [LARGE SCALE GENOMIC DNA]</scope>
    <source>
        <strain evidence="1 2">T18</strain>
    </source>
</reference>
<gene>
    <name evidence="1" type="ORF">JMJ56_26405</name>
</gene>
<dbReference type="EMBL" id="JAETWB010000029">
    <property type="protein sequence ID" value="MBL6081526.1"/>
    <property type="molecule type" value="Genomic_DNA"/>
</dbReference>
<sequence length="278" mass="30366">MTAATDACDWSIVLFTRGEAARLARCLAAIRRAAEGRDARVTVPLRGSEREAAALAGRLGGAAPGLRLYALPQGDRANAWNQYVHALRPRASMHVFLEDHAEIGPEALQSLAAALAVEPRAEAATALPSGGRDAAARRARLRRGGQLHGTLHALRGRWVEALAAEEMRLPVGLERIHPVLARRLGERITVAEEASWQPLPQRLGEGWRRRLRAARARIEEAALAGRESLPEFALPLLRDWLARQAGPGEGFFDWLAQRRLALEAIPSPEALRPRPVLV</sequence>
<name>A0ABS1UA11_9PROT</name>
<comment type="caution">
    <text evidence="1">The sequence shown here is derived from an EMBL/GenBank/DDBJ whole genome shotgun (WGS) entry which is preliminary data.</text>
</comment>
<evidence type="ECO:0008006" key="3">
    <source>
        <dbReference type="Google" id="ProtNLM"/>
    </source>
</evidence>
<keyword evidence="2" id="KW-1185">Reference proteome</keyword>
<evidence type="ECO:0000313" key="1">
    <source>
        <dbReference type="EMBL" id="MBL6081526.1"/>
    </source>
</evidence>
<dbReference type="RefSeq" id="WP_202834744.1">
    <property type="nucleotide sequence ID" value="NZ_JAETWB010000029.1"/>
</dbReference>
<proteinExistence type="predicted"/>
<dbReference type="InterPro" id="IPR029044">
    <property type="entry name" value="Nucleotide-diphossugar_trans"/>
</dbReference>
<accession>A0ABS1UA11</accession>
<dbReference type="SUPFAM" id="SSF53448">
    <property type="entry name" value="Nucleotide-diphospho-sugar transferases"/>
    <property type="match status" value="1"/>
</dbReference>
<dbReference type="Proteomes" id="UP000660885">
    <property type="component" value="Unassembled WGS sequence"/>
</dbReference>
<organism evidence="1 2">
    <name type="scientific">Belnapia arida</name>
    <dbReference type="NCBI Taxonomy" id="2804533"/>
    <lineage>
        <taxon>Bacteria</taxon>
        <taxon>Pseudomonadati</taxon>
        <taxon>Pseudomonadota</taxon>
        <taxon>Alphaproteobacteria</taxon>
        <taxon>Acetobacterales</taxon>
        <taxon>Roseomonadaceae</taxon>
        <taxon>Belnapia</taxon>
    </lineage>
</organism>
<protein>
    <recommendedName>
        <fullName evidence="3">Glycosyl transferase family 2</fullName>
    </recommendedName>
</protein>